<gene>
    <name evidence="7" type="ORF">AXF17_01655</name>
</gene>
<dbReference type="InterPro" id="IPR005510">
    <property type="entry name" value="Csm4"/>
</dbReference>
<evidence type="ECO:0000256" key="1">
    <source>
        <dbReference type="ARBA" id="ARBA00005772"/>
    </source>
</evidence>
<feature type="domain" description="Csm4 C-terminal" evidence="6">
    <location>
        <begin position="215"/>
        <end position="304"/>
    </location>
</feature>
<dbReference type="NCBIfam" id="TIGR01903">
    <property type="entry name" value="cas5_csm4"/>
    <property type="match status" value="1"/>
</dbReference>
<dbReference type="InterPro" id="IPR005537">
    <property type="entry name" value="RAMP_III_fam"/>
</dbReference>
<sequence length="308" mass="34464">MEYTGFKLVFSTSVHFGNGSLENSDNKIYADTIFSALCHEAVKLECIEELVSYVKNEKIKLSDAFPFIGDSYYIPKPMITIESERNIDDKKKAKKLEFINVNLIDEYLDGSMDIRRESEILSNLGKSDIITRAVIQTNEDTKPYSVGTYLFSEGAGLYLIVGYSDEDALNMITKLLHSLSYVGIGGKVSSGLGKFNSEQVKLPVSLTDKIERAEESSSVMSLSVGMCDDMDLENVCENSNYILSKRSGFINSSTYSDNLVKKQDFYLFRAGSVFSRPFKGLIKDVAIKGKHPVYRYANPIFMEVSNGK</sequence>
<dbReference type="Pfam" id="PF03787">
    <property type="entry name" value="RAMPs"/>
    <property type="match status" value="1"/>
</dbReference>
<evidence type="ECO:0000256" key="2">
    <source>
        <dbReference type="ARBA" id="ARBA00016109"/>
    </source>
</evidence>
<dbReference type="RefSeq" id="WP_094233522.1">
    <property type="nucleotide sequence ID" value="NZ_CP016199.1"/>
</dbReference>
<dbReference type="Pfam" id="PF17953">
    <property type="entry name" value="Csm4_C"/>
    <property type="match status" value="1"/>
</dbReference>
<dbReference type="GO" id="GO:0003723">
    <property type="term" value="F:RNA binding"/>
    <property type="evidence" value="ECO:0007669"/>
    <property type="project" value="UniProtKB-KW"/>
</dbReference>
<dbReference type="OrthoDB" id="9792564at2"/>
<protein>
    <recommendedName>
        <fullName evidence="2">CRISPR system Cms protein Csm4</fullName>
    </recommendedName>
</protein>
<name>A0A223AQQ8_9FIRM</name>
<evidence type="ECO:0000259" key="5">
    <source>
        <dbReference type="Pfam" id="PF03787"/>
    </source>
</evidence>
<dbReference type="AlphaFoldDB" id="A0A223AQQ8"/>
<keyword evidence="8" id="KW-1185">Reference proteome</keyword>
<reference evidence="8" key="1">
    <citation type="submission" date="2016-05" db="EMBL/GenBank/DDBJ databases">
        <authorList>
            <person name="Holder M.E."/>
            <person name="Ajami N.J."/>
            <person name="Petrosino J.F."/>
        </authorList>
    </citation>
    <scope>NUCLEOTIDE SEQUENCE [LARGE SCALE GENOMIC DNA]</scope>
    <source>
        <strain evidence="8">ATCC 700696</strain>
    </source>
</reference>
<evidence type="ECO:0000313" key="7">
    <source>
        <dbReference type="EMBL" id="ASS37300.1"/>
    </source>
</evidence>
<comment type="similarity">
    <text evidence="1">Belongs to the CRISPR-associated Csm4 family.</text>
</comment>
<evidence type="ECO:0000313" key="8">
    <source>
        <dbReference type="Proteomes" id="UP000214689"/>
    </source>
</evidence>
<feature type="domain" description="CRISPR type III-associated protein" evidence="5">
    <location>
        <begin position="8"/>
        <end position="195"/>
    </location>
</feature>
<organism evidence="7 8">
    <name type="scientific">Mogibacterium pumilum</name>
    <dbReference type="NCBI Taxonomy" id="86332"/>
    <lineage>
        <taxon>Bacteria</taxon>
        <taxon>Bacillati</taxon>
        <taxon>Bacillota</taxon>
        <taxon>Clostridia</taxon>
        <taxon>Peptostreptococcales</taxon>
        <taxon>Anaerovoracaceae</taxon>
        <taxon>Mogibacterium</taxon>
    </lineage>
</organism>
<evidence type="ECO:0000259" key="6">
    <source>
        <dbReference type="Pfam" id="PF17953"/>
    </source>
</evidence>
<evidence type="ECO:0000256" key="3">
    <source>
        <dbReference type="ARBA" id="ARBA00022884"/>
    </source>
</evidence>
<keyword evidence="3" id="KW-0694">RNA-binding</keyword>
<dbReference type="EMBL" id="CP016199">
    <property type="protein sequence ID" value="ASS37300.1"/>
    <property type="molecule type" value="Genomic_DNA"/>
</dbReference>
<keyword evidence="4" id="KW-0051">Antiviral defense</keyword>
<accession>A0A223AQQ8</accession>
<dbReference type="Proteomes" id="UP000214689">
    <property type="component" value="Chromosome"/>
</dbReference>
<evidence type="ECO:0000256" key="4">
    <source>
        <dbReference type="ARBA" id="ARBA00023118"/>
    </source>
</evidence>
<dbReference type="InterPro" id="IPR040932">
    <property type="entry name" value="Csm4_C"/>
</dbReference>
<proteinExistence type="inferred from homology"/>
<dbReference type="GO" id="GO:0051607">
    <property type="term" value="P:defense response to virus"/>
    <property type="evidence" value="ECO:0007669"/>
    <property type="project" value="UniProtKB-KW"/>
</dbReference>